<dbReference type="EC" id="5.6.2.3" evidence="12 13"/>
<dbReference type="InterPro" id="IPR036185">
    <property type="entry name" value="DNA_heli_DnaB-like_N_sf"/>
</dbReference>
<feature type="domain" description="SF4 helicase" evidence="14">
    <location>
        <begin position="199"/>
        <end position="471"/>
    </location>
</feature>
<dbReference type="CDD" id="cd00984">
    <property type="entry name" value="DnaB_C"/>
    <property type="match status" value="1"/>
</dbReference>
<evidence type="ECO:0000256" key="6">
    <source>
        <dbReference type="ARBA" id="ARBA00022806"/>
    </source>
</evidence>
<evidence type="ECO:0000256" key="10">
    <source>
        <dbReference type="ARBA" id="ARBA00044932"/>
    </source>
</evidence>
<keyword evidence="8 13" id="KW-0238">DNA-binding</keyword>
<comment type="similarity">
    <text evidence="1 13">Belongs to the helicase family. DnaB subfamily.</text>
</comment>
<dbReference type="InterPro" id="IPR007694">
    <property type="entry name" value="DNA_helicase_DnaB-like_C"/>
</dbReference>
<dbReference type="NCBIfam" id="TIGR00665">
    <property type="entry name" value="DnaB"/>
    <property type="match status" value="1"/>
</dbReference>
<keyword evidence="3 13" id="KW-0235">DNA replication</keyword>
<evidence type="ECO:0000259" key="14">
    <source>
        <dbReference type="PROSITE" id="PS51199"/>
    </source>
</evidence>
<evidence type="ECO:0000313" key="15">
    <source>
        <dbReference type="EMBL" id="SDC17939.1"/>
    </source>
</evidence>
<proteinExistence type="inferred from homology"/>
<dbReference type="PANTHER" id="PTHR30153">
    <property type="entry name" value="REPLICATIVE DNA HELICASE DNAB"/>
    <property type="match status" value="1"/>
</dbReference>
<dbReference type="InterPro" id="IPR007693">
    <property type="entry name" value="DNA_helicase_DnaB-like_N"/>
</dbReference>
<evidence type="ECO:0000256" key="7">
    <source>
        <dbReference type="ARBA" id="ARBA00022840"/>
    </source>
</evidence>
<dbReference type="PANTHER" id="PTHR30153:SF2">
    <property type="entry name" value="REPLICATIVE DNA HELICASE"/>
    <property type="match status" value="1"/>
</dbReference>
<keyword evidence="6 13" id="KW-0347">Helicase</keyword>
<evidence type="ECO:0000256" key="4">
    <source>
        <dbReference type="ARBA" id="ARBA00022741"/>
    </source>
</evidence>
<dbReference type="InterPro" id="IPR027417">
    <property type="entry name" value="P-loop_NTPase"/>
</dbReference>
<evidence type="ECO:0000256" key="13">
    <source>
        <dbReference type="RuleBase" id="RU362085"/>
    </source>
</evidence>
<dbReference type="AlphaFoldDB" id="A0A1G6JGT1"/>
<evidence type="ECO:0000256" key="12">
    <source>
        <dbReference type="NCBIfam" id="TIGR00665"/>
    </source>
</evidence>
<keyword evidence="16" id="KW-1185">Reference proteome</keyword>
<dbReference type="GO" id="GO:0043139">
    <property type="term" value="F:5'-3' DNA helicase activity"/>
    <property type="evidence" value="ECO:0007669"/>
    <property type="project" value="UniProtKB-EC"/>
</dbReference>
<dbReference type="InterPro" id="IPR016136">
    <property type="entry name" value="DNA_helicase_N/primase_C"/>
</dbReference>
<dbReference type="FunFam" id="1.10.860.10:FF:000001">
    <property type="entry name" value="Replicative DNA helicase"/>
    <property type="match status" value="1"/>
</dbReference>
<dbReference type="SUPFAM" id="SSF52540">
    <property type="entry name" value="P-loop containing nucleoside triphosphate hydrolases"/>
    <property type="match status" value="1"/>
</dbReference>
<dbReference type="GO" id="GO:0003677">
    <property type="term" value="F:DNA binding"/>
    <property type="evidence" value="ECO:0007669"/>
    <property type="project" value="UniProtKB-UniRule"/>
</dbReference>
<dbReference type="GO" id="GO:0005524">
    <property type="term" value="F:ATP binding"/>
    <property type="evidence" value="ECO:0007669"/>
    <property type="project" value="UniProtKB-UniRule"/>
</dbReference>
<dbReference type="InterPro" id="IPR007692">
    <property type="entry name" value="DNA_helicase_DnaB"/>
</dbReference>
<dbReference type="GO" id="GO:0042802">
    <property type="term" value="F:identical protein binding"/>
    <property type="evidence" value="ECO:0007669"/>
    <property type="project" value="UniProtKB-ARBA"/>
</dbReference>
<dbReference type="Pfam" id="PF03796">
    <property type="entry name" value="DnaB_C"/>
    <property type="match status" value="1"/>
</dbReference>
<gene>
    <name evidence="15" type="ORF">SAMN05216323_102015</name>
</gene>
<dbReference type="Gene3D" id="1.10.860.10">
    <property type="entry name" value="DNAb Helicase, Chain A"/>
    <property type="match status" value="1"/>
</dbReference>
<dbReference type="Pfam" id="PF00772">
    <property type="entry name" value="DnaB"/>
    <property type="match status" value="1"/>
</dbReference>
<accession>A0A1G6JGT1</accession>
<keyword evidence="9" id="KW-0413">Isomerase</keyword>
<dbReference type="FunFam" id="3.40.50.300:FF:000076">
    <property type="entry name" value="Replicative DNA helicase"/>
    <property type="match status" value="1"/>
</dbReference>
<keyword evidence="5 13" id="KW-0378">Hydrolase</keyword>
<dbReference type="GO" id="GO:0005829">
    <property type="term" value="C:cytosol"/>
    <property type="evidence" value="ECO:0007669"/>
    <property type="project" value="TreeGrafter"/>
</dbReference>
<dbReference type="SUPFAM" id="SSF48024">
    <property type="entry name" value="N-terminal domain of DnaB helicase"/>
    <property type="match status" value="1"/>
</dbReference>
<evidence type="ECO:0000256" key="3">
    <source>
        <dbReference type="ARBA" id="ARBA00022705"/>
    </source>
</evidence>
<evidence type="ECO:0000256" key="5">
    <source>
        <dbReference type="ARBA" id="ARBA00022801"/>
    </source>
</evidence>
<dbReference type="PROSITE" id="PS51199">
    <property type="entry name" value="SF4_HELICASE"/>
    <property type="match status" value="1"/>
</dbReference>
<evidence type="ECO:0000256" key="8">
    <source>
        <dbReference type="ARBA" id="ARBA00023125"/>
    </source>
</evidence>
<organism evidence="15 16">
    <name type="scientific">Williamwhitmania taraxaci</name>
    <dbReference type="NCBI Taxonomy" id="1640674"/>
    <lineage>
        <taxon>Bacteria</taxon>
        <taxon>Pseudomonadati</taxon>
        <taxon>Bacteroidota</taxon>
        <taxon>Bacteroidia</taxon>
        <taxon>Bacteroidales</taxon>
        <taxon>Williamwhitmaniaceae</taxon>
        <taxon>Williamwhitmania</taxon>
    </lineage>
</organism>
<dbReference type="GO" id="GO:0006269">
    <property type="term" value="P:DNA replication, synthesis of primer"/>
    <property type="evidence" value="ECO:0007669"/>
    <property type="project" value="UniProtKB-UniRule"/>
</dbReference>
<dbReference type="STRING" id="1640674.SAMN05216323_102015"/>
<evidence type="ECO:0000313" key="16">
    <source>
        <dbReference type="Proteomes" id="UP000199452"/>
    </source>
</evidence>
<dbReference type="GO" id="GO:0016887">
    <property type="term" value="F:ATP hydrolysis activity"/>
    <property type="evidence" value="ECO:0007669"/>
    <property type="project" value="RHEA"/>
</dbReference>
<dbReference type="Proteomes" id="UP000199452">
    <property type="component" value="Unassembled WGS sequence"/>
</dbReference>
<comment type="catalytic activity">
    <reaction evidence="11 13">
        <text>ATP + H2O = ADP + phosphate + H(+)</text>
        <dbReference type="Rhea" id="RHEA:13065"/>
        <dbReference type="ChEBI" id="CHEBI:15377"/>
        <dbReference type="ChEBI" id="CHEBI:15378"/>
        <dbReference type="ChEBI" id="CHEBI:30616"/>
        <dbReference type="ChEBI" id="CHEBI:43474"/>
        <dbReference type="ChEBI" id="CHEBI:456216"/>
        <dbReference type="EC" id="5.6.2.3"/>
    </reaction>
</comment>
<evidence type="ECO:0000256" key="2">
    <source>
        <dbReference type="ARBA" id="ARBA00022515"/>
    </source>
</evidence>
<sequence length="526" mass="58538">MTMALKTNTRKPKGTSDGEKMIAYEMGKVPPQAIDLEEAVLGAIMLERDAVITVMDLLKSESFYKEAHQKIFQAVASLSTRLEPIDLYTVTEELRKNGDLDEVGGPVYIAQLTSKVGSAAHIDFHAKIIAQKYIQRELIRISSEIQKRSFDDGPDVSDLLDFAEMELFKLAEGNIKKEAAQINIVVKEALKMLEEASKREDGLSGVPSGFTELDRLTNGWQPSDLLIVAARPSMGKTAFVLSMTRNMGIDHKRGVAFFSLEMSSIQLVNRLITGESGIPSEKLRTGRLDPHEWTQLEVKIRDLVEAPIFIDDTPSLSIYDFRAKCRRLKSQHDIGIVIIDYLQLMTGPIETKGNREQEVSMISRSLKAIAKELSIPIIALSQLNRSVETRTGSKRPQLSDLRESGAIEQDADMVMFIHRPEYYGFLEDEEGNSLVGMAEIIVAKHRNGAVGDVRLRFIKEQAKFTDIEDYNLVPYTNGFDSPSQAPSAALPSGAMTFRSKMNDDHDPMAGEFNIGANTGFSNEVPF</sequence>
<evidence type="ECO:0000256" key="11">
    <source>
        <dbReference type="ARBA" id="ARBA00048954"/>
    </source>
</evidence>
<keyword evidence="4 13" id="KW-0547">Nucleotide-binding</keyword>
<dbReference type="GO" id="GO:1990077">
    <property type="term" value="C:primosome complex"/>
    <property type="evidence" value="ECO:0007669"/>
    <property type="project" value="UniProtKB-UniRule"/>
</dbReference>
<name>A0A1G6JGT1_9BACT</name>
<evidence type="ECO:0000256" key="1">
    <source>
        <dbReference type="ARBA" id="ARBA00008428"/>
    </source>
</evidence>
<keyword evidence="7 13" id="KW-0067">ATP-binding</keyword>
<dbReference type="Gene3D" id="3.40.50.300">
    <property type="entry name" value="P-loop containing nucleotide triphosphate hydrolases"/>
    <property type="match status" value="1"/>
</dbReference>
<dbReference type="EMBL" id="FMYP01000020">
    <property type="protein sequence ID" value="SDC17939.1"/>
    <property type="molecule type" value="Genomic_DNA"/>
</dbReference>
<reference evidence="15 16" key="1">
    <citation type="submission" date="2016-09" db="EMBL/GenBank/DDBJ databases">
        <authorList>
            <person name="Capua I."/>
            <person name="De Benedictis P."/>
            <person name="Joannis T."/>
            <person name="Lombin L.H."/>
            <person name="Cattoli G."/>
        </authorList>
    </citation>
    <scope>NUCLEOTIDE SEQUENCE [LARGE SCALE GENOMIC DNA]</scope>
    <source>
        <strain evidence="15 16">A7P-90m</strain>
    </source>
</reference>
<evidence type="ECO:0000256" key="9">
    <source>
        <dbReference type="ARBA" id="ARBA00023235"/>
    </source>
</evidence>
<protein>
    <recommendedName>
        <fullName evidence="12 13">Replicative DNA helicase</fullName>
        <ecNumber evidence="12 13">5.6.2.3</ecNumber>
    </recommendedName>
</protein>
<keyword evidence="2 13" id="KW-0639">Primosome</keyword>
<comment type="function">
    <text evidence="10 13">The main replicative DNA helicase, it participates in initiation and elongation during chromosome replication. Travels ahead of the DNA replisome, separating dsDNA into templates for DNA synthesis. A processive ATP-dependent 5'-3' DNA helicase it has DNA-dependent ATPase activity.</text>
</comment>